<dbReference type="InterPro" id="IPR006194">
    <property type="entry name" value="Gly-tRNA-synth_heterodimer"/>
</dbReference>
<gene>
    <name evidence="10 12" type="primary">glyS</name>
    <name evidence="12" type="ORF">ACFSCZ_01555</name>
</gene>
<dbReference type="HAMAP" id="MF_00255">
    <property type="entry name" value="Gly_tRNA_synth_beta"/>
    <property type="match status" value="1"/>
</dbReference>
<keyword evidence="7 10" id="KW-0648">Protein biosynthesis</keyword>
<evidence type="ECO:0000256" key="10">
    <source>
        <dbReference type="HAMAP-Rule" id="MF_00255"/>
    </source>
</evidence>
<evidence type="ECO:0000313" key="12">
    <source>
        <dbReference type="EMBL" id="MFD1705436.1"/>
    </source>
</evidence>
<dbReference type="SUPFAM" id="SSF109604">
    <property type="entry name" value="HD-domain/PDEase-like"/>
    <property type="match status" value="1"/>
</dbReference>
<dbReference type="EMBL" id="JBHUEO010000004">
    <property type="protein sequence ID" value="MFD1705436.1"/>
    <property type="molecule type" value="Genomic_DNA"/>
</dbReference>
<comment type="caution">
    <text evidence="12">The sequence shown here is derived from an EMBL/GenBank/DDBJ whole genome shotgun (WGS) entry which is preliminary data.</text>
</comment>
<organism evidence="12 13">
    <name type="scientific">Siminovitchia sediminis</name>
    <dbReference type="NCBI Taxonomy" id="1274353"/>
    <lineage>
        <taxon>Bacteria</taxon>
        <taxon>Bacillati</taxon>
        <taxon>Bacillota</taxon>
        <taxon>Bacilli</taxon>
        <taxon>Bacillales</taxon>
        <taxon>Bacillaceae</taxon>
        <taxon>Siminovitchia</taxon>
    </lineage>
</organism>
<reference evidence="13" key="1">
    <citation type="journal article" date="2019" name="Int. J. Syst. Evol. Microbiol.">
        <title>The Global Catalogue of Microorganisms (GCM) 10K type strain sequencing project: providing services to taxonomists for standard genome sequencing and annotation.</title>
        <authorList>
            <consortium name="The Broad Institute Genomics Platform"/>
            <consortium name="The Broad Institute Genome Sequencing Center for Infectious Disease"/>
            <person name="Wu L."/>
            <person name="Ma J."/>
        </authorList>
    </citation>
    <scope>NUCLEOTIDE SEQUENCE [LARGE SCALE GENOMIC DNA]</scope>
    <source>
        <strain evidence="13">CGMCC 1.12295</strain>
    </source>
</reference>
<dbReference type="EC" id="6.1.1.14" evidence="10"/>
<dbReference type="Pfam" id="PF02092">
    <property type="entry name" value="tRNA_synt_2f"/>
    <property type="match status" value="1"/>
</dbReference>
<evidence type="ECO:0000256" key="9">
    <source>
        <dbReference type="ARBA" id="ARBA00047937"/>
    </source>
</evidence>
<keyword evidence="6 10" id="KW-0067">ATP-binding</keyword>
<evidence type="ECO:0000313" key="13">
    <source>
        <dbReference type="Proteomes" id="UP001597301"/>
    </source>
</evidence>
<keyword evidence="13" id="KW-1185">Reference proteome</keyword>
<evidence type="ECO:0000256" key="7">
    <source>
        <dbReference type="ARBA" id="ARBA00022917"/>
    </source>
</evidence>
<dbReference type="RefSeq" id="WP_380771847.1">
    <property type="nucleotide sequence ID" value="NZ_JBHUEO010000004.1"/>
</dbReference>
<dbReference type="PANTHER" id="PTHR30075:SF2">
    <property type="entry name" value="GLYCINE--TRNA LIGASE, CHLOROPLASTIC_MITOCHONDRIAL 2"/>
    <property type="match status" value="1"/>
</dbReference>
<dbReference type="NCBIfam" id="TIGR00211">
    <property type="entry name" value="glyS"/>
    <property type="match status" value="1"/>
</dbReference>
<evidence type="ECO:0000259" key="11">
    <source>
        <dbReference type="Pfam" id="PF05746"/>
    </source>
</evidence>
<dbReference type="Proteomes" id="UP001597301">
    <property type="component" value="Unassembled WGS sequence"/>
</dbReference>
<dbReference type="Pfam" id="PF05746">
    <property type="entry name" value="DALR_1"/>
    <property type="match status" value="1"/>
</dbReference>
<keyword evidence="4 10" id="KW-0436">Ligase</keyword>
<evidence type="ECO:0000256" key="3">
    <source>
        <dbReference type="ARBA" id="ARBA00022490"/>
    </source>
</evidence>
<keyword evidence="8 10" id="KW-0030">Aminoacyl-tRNA synthetase</keyword>
<dbReference type="InterPro" id="IPR008909">
    <property type="entry name" value="DALR_anticod-bd"/>
</dbReference>
<keyword evidence="5 10" id="KW-0547">Nucleotide-binding</keyword>
<proteinExistence type="inferred from homology"/>
<accession>A0ABW4KD27</accession>
<evidence type="ECO:0000256" key="8">
    <source>
        <dbReference type="ARBA" id="ARBA00023146"/>
    </source>
</evidence>
<dbReference type="PROSITE" id="PS50861">
    <property type="entry name" value="AA_TRNA_LIGASE_II_GLYAB"/>
    <property type="match status" value="1"/>
</dbReference>
<sequence length="687" mass="78644">MSNRHLLLEIGLEEMPARFIRGSIQQLEDRVLAWLDENGIEHGGLTTFSTPRRLAVLVQDVAESQKDKEEESKGPSKKIALDEDGNWSKAALGFSRSQGMSPDDIYFKEIKGTEYAHIKRFIKGEQTVNLLPGLKDIVTNLHFPNHMRWGSHSLRFVRPIRWLLALFGREVIPFTTAGVTAGNKTRGHRFLGDDVVIEQPQEYEEALKGRFVIADAEKRKQMILSQIKELEKDQQWVVLMEEDLLEEVTNLVEFPTAFYGTFDEKYLDLPEEVLITSMKTHQRYFPVKDAEGRLLPYFVSVRNGGRDHLETVARGNEKVLRARLADAEFFYEEDQKLDIREALKKLETIVYHEKIGTLSEKVNRIQKITRVLCDMLKLPDRERRLAERAAAISKFDLVTNMVDEFPELQGVMGEKYARQKGEEETVARAVHEHYQPRHSKDDIPESITGALVGVADKLDTIVSAFAIGLIPTGSQDPYALRRNATGVVQILVGKNWNFSLNELLQQVIDITKEDVQVSNETLMESLQQFFKLRIKHLLQEQQVRYDIIEAVIGGELAGAPDIMEKARILNSHRNDDDFKETIESLSRVMNIAKKSDQENDIDPTLFENKEEEELYKEYKKIAELFSDAGAEHHFSALKTLTPVISAYFDHTMVMAENDKVKDNRLAQMRKLSELIGSFAMVNEIQVK</sequence>
<comment type="subunit">
    <text evidence="10">Tetramer of two alpha and two beta subunits.</text>
</comment>
<dbReference type="PANTHER" id="PTHR30075">
    <property type="entry name" value="GLYCYL-TRNA SYNTHETASE"/>
    <property type="match status" value="1"/>
</dbReference>
<evidence type="ECO:0000256" key="5">
    <source>
        <dbReference type="ARBA" id="ARBA00022741"/>
    </source>
</evidence>
<name>A0ABW4KD27_9BACI</name>
<evidence type="ECO:0000256" key="4">
    <source>
        <dbReference type="ARBA" id="ARBA00022598"/>
    </source>
</evidence>
<evidence type="ECO:0000256" key="6">
    <source>
        <dbReference type="ARBA" id="ARBA00022840"/>
    </source>
</evidence>
<dbReference type="PRINTS" id="PR01045">
    <property type="entry name" value="TRNASYNTHGB"/>
</dbReference>
<keyword evidence="3 10" id="KW-0963">Cytoplasm</keyword>
<feature type="domain" description="DALR anticodon binding" evidence="11">
    <location>
        <begin position="584"/>
        <end position="673"/>
    </location>
</feature>
<comment type="subcellular location">
    <subcellularLocation>
        <location evidence="1 10">Cytoplasm</location>
    </subcellularLocation>
</comment>
<dbReference type="InterPro" id="IPR015944">
    <property type="entry name" value="Gly-tRNA-synth_bsu"/>
</dbReference>
<dbReference type="GO" id="GO:0004820">
    <property type="term" value="F:glycine-tRNA ligase activity"/>
    <property type="evidence" value="ECO:0007669"/>
    <property type="project" value="UniProtKB-EC"/>
</dbReference>
<evidence type="ECO:0000256" key="2">
    <source>
        <dbReference type="ARBA" id="ARBA00008226"/>
    </source>
</evidence>
<comment type="catalytic activity">
    <reaction evidence="9 10">
        <text>tRNA(Gly) + glycine + ATP = glycyl-tRNA(Gly) + AMP + diphosphate</text>
        <dbReference type="Rhea" id="RHEA:16013"/>
        <dbReference type="Rhea" id="RHEA-COMP:9664"/>
        <dbReference type="Rhea" id="RHEA-COMP:9683"/>
        <dbReference type="ChEBI" id="CHEBI:30616"/>
        <dbReference type="ChEBI" id="CHEBI:33019"/>
        <dbReference type="ChEBI" id="CHEBI:57305"/>
        <dbReference type="ChEBI" id="CHEBI:78442"/>
        <dbReference type="ChEBI" id="CHEBI:78522"/>
        <dbReference type="ChEBI" id="CHEBI:456215"/>
        <dbReference type="EC" id="6.1.1.14"/>
    </reaction>
</comment>
<protein>
    <recommendedName>
        <fullName evidence="10">Glycine--tRNA ligase beta subunit</fullName>
        <ecNumber evidence="10">6.1.1.14</ecNumber>
    </recommendedName>
    <alternativeName>
        <fullName evidence="10">Glycyl-tRNA synthetase beta subunit</fullName>
        <shortName evidence="10">GlyRS</shortName>
    </alternativeName>
</protein>
<evidence type="ECO:0000256" key="1">
    <source>
        <dbReference type="ARBA" id="ARBA00004496"/>
    </source>
</evidence>
<comment type="similarity">
    <text evidence="2 10">Belongs to the class-II aminoacyl-tRNA synthetase family.</text>
</comment>